<keyword evidence="2" id="KW-1185">Reference proteome</keyword>
<protein>
    <submittedName>
        <fullName evidence="1">Uncharacterized protein</fullName>
    </submittedName>
</protein>
<name>E3SKN9_9CAUD</name>
<proteinExistence type="predicted"/>
<organism evidence="1 2">
    <name type="scientific">Synechococcus phage S-SSM5</name>
    <dbReference type="NCBI Taxonomy" id="445685"/>
    <lineage>
        <taxon>Viruses</taxon>
        <taxon>Duplodnaviria</taxon>
        <taxon>Heunggongvirae</taxon>
        <taxon>Uroviricota</taxon>
        <taxon>Caudoviricetes</taxon>
        <taxon>Pantevenvirales</taxon>
        <taxon>Kyanoviridae</taxon>
        <taxon>Glaucusvirus</taxon>
        <taxon>Glaucusvirus ssm5</taxon>
    </lineage>
</organism>
<dbReference type="RefSeq" id="YP_004324802.1">
    <property type="nucleotide sequence ID" value="NC_015289.1"/>
</dbReference>
<dbReference type="OrthoDB" id="28884at10239"/>
<dbReference type="GeneID" id="10329166"/>
<gene>
    <name evidence="1" type="ORF">SSSM5_199</name>
</gene>
<dbReference type="Proteomes" id="UP000006526">
    <property type="component" value="Segment"/>
</dbReference>
<evidence type="ECO:0000313" key="1">
    <source>
        <dbReference type="EMBL" id="ADO97871.1"/>
    </source>
</evidence>
<dbReference type="KEGG" id="vg:10329166"/>
<sequence length="46" mass="5398">MDEEFNDIEDAMFDIFIDQLHQMAELEEENLDDLWVSSSADRATAF</sequence>
<accession>E3SKN9</accession>
<reference evidence="1 2" key="1">
    <citation type="journal article" date="2010" name="Environ. Microbiol.">
        <title>Genomic analysis of oceanic cyanobacterial myoviruses compared with T4-like myoviruses from diverse hosts and environments.</title>
        <authorList>
            <person name="Sullivan M.B."/>
            <person name="Huang K.H."/>
            <person name="Ignacio-Espinoza J.C."/>
            <person name="Berlin A.M."/>
            <person name="Kelly L."/>
            <person name="Weigele P.R."/>
            <person name="DeFrancesco A.S."/>
            <person name="Kern S.E."/>
            <person name="Thompson L.R."/>
            <person name="Young S."/>
            <person name="Yandava C."/>
            <person name="Fu R."/>
            <person name="Krastins B."/>
            <person name="Chase M."/>
            <person name="Sarracino D."/>
            <person name="Osburne M.S."/>
            <person name="Henn M.R."/>
            <person name="Chisholm S.W."/>
        </authorList>
    </citation>
    <scope>NUCLEOTIDE SEQUENCE [LARGE SCALE GENOMIC DNA]</scope>
    <source>
        <strain evidence="1">8102-12</strain>
    </source>
</reference>
<evidence type="ECO:0000313" key="2">
    <source>
        <dbReference type="Proteomes" id="UP000006526"/>
    </source>
</evidence>
<dbReference type="EMBL" id="GU071097">
    <property type="protein sequence ID" value="ADO97871.1"/>
    <property type="molecule type" value="Genomic_DNA"/>
</dbReference>